<organism evidence="1 2">
    <name type="scientific">Leucogyrophana mollusca</name>
    <dbReference type="NCBI Taxonomy" id="85980"/>
    <lineage>
        <taxon>Eukaryota</taxon>
        <taxon>Fungi</taxon>
        <taxon>Dikarya</taxon>
        <taxon>Basidiomycota</taxon>
        <taxon>Agaricomycotina</taxon>
        <taxon>Agaricomycetes</taxon>
        <taxon>Agaricomycetidae</taxon>
        <taxon>Boletales</taxon>
        <taxon>Boletales incertae sedis</taxon>
        <taxon>Leucogyrophana</taxon>
    </lineage>
</organism>
<sequence length="179" mass="19848">MSSIAQRELFGGAITADLPTRLIDVAQLREVPDTQEVFIYPDSLASFIVEVLERVDQSDDYEAAKFHFGALEDAPNPEHQTVFDIKVLVNDRGDDTPSPVILHGKQLMHKFNRQALDEVEILLGLFRVQTKNVDLVVSANIPIVANEGGAVEESQVPGIKSDFYSLVRSLHIVDYGLFA</sequence>
<proteinExistence type="predicted"/>
<reference evidence="1" key="1">
    <citation type="journal article" date="2021" name="New Phytol.">
        <title>Evolutionary innovations through gain and loss of genes in the ectomycorrhizal Boletales.</title>
        <authorList>
            <person name="Wu G."/>
            <person name="Miyauchi S."/>
            <person name="Morin E."/>
            <person name="Kuo A."/>
            <person name="Drula E."/>
            <person name="Varga T."/>
            <person name="Kohler A."/>
            <person name="Feng B."/>
            <person name="Cao Y."/>
            <person name="Lipzen A."/>
            <person name="Daum C."/>
            <person name="Hundley H."/>
            <person name="Pangilinan J."/>
            <person name="Johnson J."/>
            <person name="Barry K."/>
            <person name="LaButti K."/>
            <person name="Ng V."/>
            <person name="Ahrendt S."/>
            <person name="Min B."/>
            <person name="Choi I.G."/>
            <person name="Park H."/>
            <person name="Plett J.M."/>
            <person name="Magnuson J."/>
            <person name="Spatafora J.W."/>
            <person name="Nagy L.G."/>
            <person name="Henrissat B."/>
            <person name="Grigoriev I.V."/>
            <person name="Yang Z.L."/>
            <person name="Xu J."/>
            <person name="Martin F.M."/>
        </authorList>
    </citation>
    <scope>NUCLEOTIDE SEQUENCE</scope>
    <source>
        <strain evidence="1">KUC20120723A-06</strain>
    </source>
</reference>
<protein>
    <submittedName>
        <fullName evidence="1">Mog1p/PsbP-like protein</fullName>
    </submittedName>
</protein>
<comment type="caution">
    <text evidence="1">The sequence shown here is derived from an EMBL/GenBank/DDBJ whole genome shotgun (WGS) entry which is preliminary data.</text>
</comment>
<name>A0ACB8BYT4_9AGAM</name>
<dbReference type="EMBL" id="MU266329">
    <property type="protein sequence ID" value="KAH7930855.1"/>
    <property type="molecule type" value="Genomic_DNA"/>
</dbReference>
<gene>
    <name evidence="1" type="ORF">BV22DRAFT_1078186</name>
</gene>
<evidence type="ECO:0000313" key="1">
    <source>
        <dbReference type="EMBL" id="KAH7930855.1"/>
    </source>
</evidence>
<evidence type="ECO:0000313" key="2">
    <source>
        <dbReference type="Proteomes" id="UP000790709"/>
    </source>
</evidence>
<keyword evidence="2" id="KW-1185">Reference proteome</keyword>
<accession>A0ACB8BYT4</accession>
<dbReference type="Proteomes" id="UP000790709">
    <property type="component" value="Unassembled WGS sequence"/>
</dbReference>